<dbReference type="Proteomes" id="UP001069802">
    <property type="component" value="Unassembled WGS sequence"/>
</dbReference>
<feature type="compositionally biased region" description="Low complexity" evidence="1">
    <location>
        <begin position="1"/>
        <end position="19"/>
    </location>
</feature>
<sequence>MDSPPQSAQPARQGRQARQPLPPQSASFNQGRPQGVNLRVDQGVLQNAIDRRHVQDMGGGGFGWMTARGDRLHAYGYRDESGDFIVNGIAAGAHGAARRPQLNRAQVDYELQELFRRCPR</sequence>
<keyword evidence="3" id="KW-1185">Reference proteome</keyword>
<proteinExistence type="predicted"/>
<reference evidence="2" key="1">
    <citation type="submission" date="2022-12" db="EMBL/GenBank/DDBJ databases">
        <title>Bacterial isolates from different developmental stages of Nematostella vectensis.</title>
        <authorList>
            <person name="Fraune S."/>
        </authorList>
    </citation>
    <scope>NUCLEOTIDE SEQUENCE</scope>
    <source>
        <strain evidence="2">G21630-S1</strain>
    </source>
</reference>
<feature type="region of interest" description="Disordered" evidence="1">
    <location>
        <begin position="1"/>
        <end position="34"/>
    </location>
</feature>
<evidence type="ECO:0000313" key="3">
    <source>
        <dbReference type="Proteomes" id="UP001069802"/>
    </source>
</evidence>
<organism evidence="2 3">
    <name type="scientific">Kiloniella laminariae</name>
    <dbReference type="NCBI Taxonomy" id="454162"/>
    <lineage>
        <taxon>Bacteria</taxon>
        <taxon>Pseudomonadati</taxon>
        <taxon>Pseudomonadota</taxon>
        <taxon>Alphaproteobacteria</taxon>
        <taxon>Rhodospirillales</taxon>
        <taxon>Kiloniellaceae</taxon>
        <taxon>Kiloniella</taxon>
    </lineage>
</organism>
<gene>
    <name evidence="2" type="ORF">O4H49_07885</name>
</gene>
<comment type="caution">
    <text evidence="2">The sequence shown here is derived from an EMBL/GenBank/DDBJ whole genome shotgun (WGS) entry which is preliminary data.</text>
</comment>
<dbReference type="RefSeq" id="WP_269422879.1">
    <property type="nucleotide sequence ID" value="NZ_JAPWGY010000002.1"/>
</dbReference>
<accession>A0ABT4LID6</accession>
<dbReference type="EMBL" id="JAPWGY010000002">
    <property type="protein sequence ID" value="MCZ4280695.1"/>
    <property type="molecule type" value="Genomic_DNA"/>
</dbReference>
<protein>
    <submittedName>
        <fullName evidence="2">Uncharacterized protein</fullName>
    </submittedName>
</protein>
<evidence type="ECO:0000256" key="1">
    <source>
        <dbReference type="SAM" id="MobiDB-lite"/>
    </source>
</evidence>
<evidence type="ECO:0000313" key="2">
    <source>
        <dbReference type="EMBL" id="MCZ4280695.1"/>
    </source>
</evidence>
<name>A0ABT4LID6_9PROT</name>